<dbReference type="KEGG" id="azz:DEW08_29930"/>
<dbReference type="SUPFAM" id="SSF53448">
    <property type="entry name" value="Nucleotide-diphospho-sugar transferases"/>
    <property type="match status" value="1"/>
</dbReference>
<accession>A0A2S2D0L5</accession>
<reference evidence="2" key="1">
    <citation type="submission" date="2018-05" db="EMBL/GenBank/DDBJ databases">
        <title>Azospirillum thermophila sp. nov., a novel isolated from hot spring.</title>
        <authorList>
            <person name="Zhao Z."/>
        </authorList>
    </citation>
    <scope>NUCLEOTIDE SEQUENCE [LARGE SCALE GENOMIC DNA]</scope>
    <source>
        <strain evidence="2">CFH 70021</strain>
        <plasmid evidence="2">unnamed4</plasmid>
    </source>
</reference>
<gene>
    <name evidence="1" type="ORF">DEW08_29930</name>
</gene>
<name>A0A2S2D0L5_9PROT</name>
<organism evidence="1 2">
    <name type="scientific">Azospirillum thermophilum</name>
    <dbReference type="NCBI Taxonomy" id="2202148"/>
    <lineage>
        <taxon>Bacteria</taxon>
        <taxon>Pseudomonadati</taxon>
        <taxon>Pseudomonadota</taxon>
        <taxon>Alphaproteobacteria</taxon>
        <taxon>Rhodospirillales</taxon>
        <taxon>Azospirillaceae</taxon>
        <taxon>Azospirillum</taxon>
    </lineage>
</organism>
<dbReference type="InterPro" id="IPR029044">
    <property type="entry name" value="Nucleotide-diphossugar_trans"/>
</dbReference>
<keyword evidence="1" id="KW-0548">Nucleotidyltransferase</keyword>
<dbReference type="Gene3D" id="3.90.550.10">
    <property type="entry name" value="Spore Coat Polysaccharide Biosynthesis Protein SpsA, Chain A"/>
    <property type="match status" value="1"/>
</dbReference>
<geneLocation type="plasmid" evidence="1 2">
    <name>unnamed4</name>
</geneLocation>
<dbReference type="PANTHER" id="PTHR21485:SF6">
    <property type="entry name" value="N-ACYLNEURAMINATE CYTIDYLYLTRANSFERASE-RELATED"/>
    <property type="match status" value="1"/>
</dbReference>
<sequence length="249" mass="27909">MTEPPMTEPASGPRIEAMALIPARGGSKSVPRKNVRIVGGKPLIAWSIEDALKATRVTRVIVSTDDDEIAEIARAWGAEVPFRRPAEISGDVSVDYDFHRHALEWLRKEEGYEPEQVVLLRPTTPDRHPAVIDAAIGLFAAHPEADSLRSVSPASFSPYKMWRLQENGYLTPVVTLEGRRESYNLPRQLLPQAWHHDGYIDITRPRTVFELGSVTGSVVLPFMIQDQSIDIDVEQEIDEADRVLLNRLD</sequence>
<dbReference type="InterPro" id="IPR003329">
    <property type="entry name" value="Cytidylyl_trans"/>
</dbReference>
<keyword evidence="2" id="KW-1185">Reference proteome</keyword>
<dbReference type="OrthoDB" id="9805604at2"/>
<dbReference type="Proteomes" id="UP000245629">
    <property type="component" value="Plasmid unnamed4"/>
</dbReference>
<keyword evidence="1" id="KW-0808">Transferase</keyword>
<dbReference type="Pfam" id="PF02348">
    <property type="entry name" value="CTP_transf_3"/>
    <property type="match status" value="1"/>
</dbReference>
<dbReference type="PANTHER" id="PTHR21485">
    <property type="entry name" value="HAD SUPERFAMILY MEMBERS CMAS AND KDSC"/>
    <property type="match status" value="1"/>
</dbReference>
<dbReference type="AlphaFoldDB" id="A0A2S2D0L5"/>
<dbReference type="InterPro" id="IPR050793">
    <property type="entry name" value="CMP-NeuNAc_synthase"/>
</dbReference>
<protein>
    <submittedName>
        <fullName evidence="1">Acylneuraminate cytidylyltransferase family protein</fullName>
    </submittedName>
</protein>
<evidence type="ECO:0000313" key="2">
    <source>
        <dbReference type="Proteomes" id="UP000245629"/>
    </source>
</evidence>
<evidence type="ECO:0000313" key="1">
    <source>
        <dbReference type="EMBL" id="AWK90235.1"/>
    </source>
</evidence>
<dbReference type="GO" id="GO:0008781">
    <property type="term" value="F:N-acylneuraminate cytidylyltransferase activity"/>
    <property type="evidence" value="ECO:0007669"/>
    <property type="project" value="TreeGrafter"/>
</dbReference>
<dbReference type="EMBL" id="CP029359">
    <property type="protein sequence ID" value="AWK90235.1"/>
    <property type="molecule type" value="Genomic_DNA"/>
</dbReference>
<keyword evidence="1" id="KW-0614">Plasmid</keyword>
<proteinExistence type="predicted"/>
<dbReference type="CDD" id="cd02513">
    <property type="entry name" value="CMP-NeuAc_Synthase"/>
    <property type="match status" value="1"/>
</dbReference>